<evidence type="ECO:0000313" key="4">
    <source>
        <dbReference type="EMBL" id="RAL59877.1"/>
    </source>
</evidence>
<dbReference type="EMBL" id="QKRW01000047">
    <property type="protein sequence ID" value="RAL59877.1"/>
    <property type="molecule type" value="Genomic_DNA"/>
</dbReference>
<dbReference type="PANTHER" id="PTHR31001">
    <property type="entry name" value="UNCHARACTERIZED TRANSCRIPTIONAL REGULATORY PROTEIN"/>
    <property type="match status" value="1"/>
</dbReference>
<keyword evidence="5" id="KW-1185">Reference proteome</keyword>
<dbReference type="Pfam" id="PF04082">
    <property type="entry name" value="Fungal_trans"/>
    <property type="match status" value="1"/>
</dbReference>
<proteinExistence type="predicted"/>
<comment type="subcellular location">
    <subcellularLocation>
        <location evidence="1">Nucleus</location>
    </subcellularLocation>
</comment>
<dbReference type="GO" id="GO:0008270">
    <property type="term" value="F:zinc ion binding"/>
    <property type="evidence" value="ECO:0007669"/>
    <property type="project" value="InterPro"/>
</dbReference>
<dbReference type="AlphaFoldDB" id="A0A395IHQ2"/>
<evidence type="ECO:0000313" key="5">
    <source>
        <dbReference type="Proteomes" id="UP000249056"/>
    </source>
</evidence>
<protein>
    <recommendedName>
        <fullName evidence="3">Xylanolytic transcriptional activator regulatory domain-containing protein</fullName>
    </recommendedName>
</protein>
<dbReference type="GO" id="GO:0005634">
    <property type="term" value="C:nucleus"/>
    <property type="evidence" value="ECO:0007669"/>
    <property type="project" value="UniProtKB-SubCell"/>
</dbReference>
<evidence type="ECO:0000256" key="1">
    <source>
        <dbReference type="ARBA" id="ARBA00004123"/>
    </source>
</evidence>
<gene>
    <name evidence="4" type="ORF">DID88_000504</name>
</gene>
<name>A0A395IHQ2_9HELO</name>
<dbReference type="Proteomes" id="UP000249056">
    <property type="component" value="Unassembled WGS sequence"/>
</dbReference>
<dbReference type="OrthoDB" id="2269373at2759"/>
<comment type="caution">
    <text evidence="4">The sequence shown here is derived from an EMBL/GenBank/DDBJ whole genome shotgun (WGS) entry which is preliminary data.</text>
</comment>
<dbReference type="GO" id="GO:0003677">
    <property type="term" value="F:DNA binding"/>
    <property type="evidence" value="ECO:0007669"/>
    <property type="project" value="InterPro"/>
</dbReference>
<feature type="domain" description="Xylanolytic transcriptional activator regulatory" evidence="3">
    <location>
        <begin position="17"/>
        <end position="203"/>
    </location>
</feature>
<evidence type="ECO:0000259" key="3">
    <source>
        <dbReference type="Pfam" id="PF04082"/>
    </source>
</evidence>
<dbReference type="GO" id="GO:0006351">
    <property type="term" value="P:DNA-templated transcription"/>
    <property type="evidence" value="ECO:0007669"/>
    <property type="project" value="InterPro"/>
</dbReference>
<accession>A0A395IHQ2</accession>
<dbReference type="InterPro" id="IPR050613">
    <property type="entry name" value="Sec_Metabolite_Reg"/>
</dbReference>
<organism evidence="4 5">
    <name type="scientific">Monilinia fructigena</name>
    <dbReference type="NCBI Taxonomy" id="38457"/>
    <lineage>
        <taxon>Eukaryota</taxon>
        <taxon>Fungi</taxon>
        <taxon>Dikarya</taxon>
        <taxon>Ascomycota</taxon>
        <taxon>Pezizomycotina</taxon>
        <taxon>Leotiomycetes</taxon>
        <taxon>Helotiales</taxon>
        <taxon>Sclerotiniaceae</taxon>
        <taxon>Monilinia</taxon>
    </lineage>
</organism>
<keyword evidence="2" id="KW-0539">Nucleus</keyword>
<reference evidence="4 5" key="1">
    <citation type="submission" date="2018-06" db="EMBL/GenBank/DDBJ databases">
        <title>Genome Sequence of the Brown Rot Fungal Pathogen Monilinia fructigena.</title>
        <authorList>
            <person name="Landi L."/>
            <person name="De Miccolis Angelini R.M."/>
            <person name="Pollastro S."/>
            <person name="Abate D."/>
            <person name="Faretra F."/>
            <person name="Romanazzi G."/>
        </authorList>
    </citation>
    <scope>NUCLEOTIDE SEQUENCE [LARGE SCALE GENOMIC DNA]</scope>
    <source>
        <strain evidence="4 5">Mfrg269</strain>
    </source>
</reference>
<dbReference type="InterPro" id="IPR007219">
    <property type="entry name" value="XnlR_reg_dom"/>
</dbReference>
<sequence length="226" mass="25718">MILEATSDMDHIPKPTEALMFVIYLLSIGSLKDDECENTFNEPRGILLSRYSHATQQALINVKYIKSLNLTTLQAYCLFLLAARKHYDAHAFWILTGSAVRIGQRLGIHRDGSSLSLSPFDTEMRRRVWWQIVFLDGFAAKLCGAGYPAWLAKFDTKLPLIIAGATEMLFCCIRYEVSQAIRKANRFGDGHREAHGGPSTFLQVQTSLLKRIKRLMNWKQDFRTST</sequence>
<evidence type="ECO:0000256" key="2">
    <source>
        <dbReference type="ARBA" id="ARBA00023242"/>
    </source>
</evidence>
<dbReference type="PANTHER" id="PTHR31001:SF85">
    <property type="entry name" value="ZN(II)2CYS6 TRANSCRIPTION FACTOR (EUROFUNG)"/>
    <property type="match status" value="1"/>
</dbReference>
<dbReference type="CDD" id="cd12148">
    <property type="entry name" value="fungal_TF_MHR"/>
    <property type="match status" value="1"/>
</dbReference>